<protein>
    <submittedName>
        <fullName evidence="2">Surfactin synthase thioesterase subunit</fullName>
    </submittedName>
</protein>
<comment type="caution">
    <text evidence="2">The sequence shown here is derived from an EMBL/GenBank/DDBJ whole genome shotgun (WGS) entry which is preliminary data.</text>
</comment>
<organism evidence="2 3">
    <name type="scientific">Streptomyces clavifer</name>
    <dbReference type="NCBI Taxonomy" id="68188"/>
    <lineage>
        <taxon>Bacteria</taxon>
        <taxon>Bacillati</taxon>
        <taxon>Actinomycetota</taxon>
        <taxon>Actinomycetes</taxon>
        <taxon>Kitasatosporales</taxon>
        <taxon>Streptomycetaceae</taxon>
        <taxon>Streptomyces</taxon>
    </lineage>
</organism>
<dbReference type="Proteomes" id="UP001519311">
    <property type="component" value="Unassembled WGS sequence"/>
</dbReference>
<dbReference type="InterPro" id="IPR029058">
    <property type="entry name" value="AB_hydrolase_fold"/>
</dbReference>
<evidence type="ECO:0000259" key="1">
    <source>
        <dbReference type="Pfam" id="PF00975"/>
    </source>
</evidence>
<sequence length="58" mass="6294">MAEPSTRSAWTRRFHPAPEAPVPLVCFPHAGGAATYYHPLSQAMSPDVDMPAVQYPGQ</sequence>
<evidence type="ECO:0000313" key="2">
    <source>
        <dbReference type="EMBL" id="MBP2362743.1"/>
    </source>
</evidence>
<dbReference type="EMBL" id="JAGINS010000001">
    <property type="protein sequence ID" value="MBP2362743.1"/>
    <property type="molecule type" value="Genomic_DNA"/>
</dbReference>
<accession>A0ABS4VFP5</accession>
<dbReference type="InterPro" id="IPR001031">
    <property type="entry name" value="Thioesterase"/>
</dbReference>
<gene>
    <name evidence="2" type="ORF">JOF59_005143</name>
</gene>
<feature type="domain" description="Thioesterase" evidence="1">
    <location>
        <begin position="23"/>
        <end position="58"/>
    </location>
</feature>
<proteinExistence type="predicted"/>
<name>A0ABS4VFP5_9ACTN</name>
<dbReference type="Pfam" id="PF00975">
    <property type="entry name" value="Thioesterase"/>
    <property type="match status" value="1"/>
</dbReference>
<dbReference type="SUPFAM" id="SSF53474">
    <property type="entry name" value="alpha/beta-Hydrolases"/>
    <property type="match status" value="1"/>
</dbReference>
<dbReference type="Gene3D" id="3.40.50.1820">
    <property type="entry name" value="alpha/beta hydrolase"/>
    <property type="match status" value="1"/>
</dbReference>
<keyword evidence="3" id="KW-1185">Reference proteome</keyword>
<evidence type="ECO:0000313" key="3">
    <source>
        <dbReference type="Proteomes" id="UP001519311"/>
    </source>
</evidence>
<reference evidence="2 3" key="1">
    <citation type="submission" date="2021-03" db="EMBL/GenBank/DDBJ databases">
        <title>Sequencing the genomes of 1000 actinobacteria strains.</title>
        <authorList>
            <person name="Klenk H.-P."/>
        </authorList>
    </citation>
    <scope>NUCLEOTIDE SEQUENCE [LARGE SCALE GENOMIC DNA]</scope>
    <source>
        <strain evidence="2 3">DSM 40843</strain>
    </source>
</reference>